<evidence type="ECO:0000256" key="2">
    <source>
        <dbReference type="SAM" id="MobiDB-lite"/>
    </source>
</evidence>
<dbReference type="InterPro" id="IPR018247">
    <property type="entry name" value="EF_Hand_1_Ca_BS"/>
</dbReference>
<name>R7UTG7_CAPTE</name>
<dbReference type="CDD" id="cd00051">
    <property type="entry name" value="EFh"/>
    <property type="match status" value="1"/>
</dbReference>
<dbReference type="SUPFAM" id="SSF47473">
    <property type="entry name" value="EF-hand"/>
    <property type="match status" value="1"/>
</dbReference>
<dbReference type="InterPro" id="IPR011992">
    <property type="entry name" value="EF-hand-dom_pair"/>
</dbReference>
<evidence type="ECO:0000256" key="1">
    <source>
        <dbReference type="ARBA" id="ARBA00022837"/>
    </source>
</evidence>
<dbReference type="AlphaFoldDB" id="R7UTG7"/>
<accession>R7UTG7</accession>
<keyword evidence="6" id="KW-1185">Reference proteome</keyword>
<dbReference type="InterPro" id="IPR001611">
    <property type="entry name" value="Leu-rich_rpt"/>
</dbReference>
<evidence type="ECO:0000313" key="5">
    <source>
        <dbReference type="EnsemblMetazoa" id="CapteP200350"/>
    </source>
</evidence>
<sequence length="539" mass="60431">MASSFAKISESIAKNAFTEIPLEESEDEEEKEEKEDEEVKEEEKGSSDFYDTDLDGEDRATTPYDAYGLRTYMRACRKMKINPVGAVRKGLSKKEIRVKGRGMDKRDALAICSALQGNIEVVSLIVDDNNLGWIGVGYVALMMCENEVIRTLGLAKNQIGKRGCRVVMEMLLENHVLSSLDISGNQIDDNDMEFIAKIIKDNRNLTYLNLSHNNISDKGAKFLQPAIADNETLRSLDLSWNKIRPRGGVAISEGLAENVVMSSISLAYNGLCITGARAMGECLQINEILTDLDLTCNRMFDEGVAFIAKALSTNENLQKLRISNNAMTTASVITVLTTIQENPESAIVLLDMSNMHIYKEALGLANEIVFSNPKFKFLYGGVVNSDHTNSGAQNFINQKQPMKILQEFMSENNLRISDLFKQLDRDGSGTISRNELCFGLQSMELIMTNAQIDKLIEQLDSDADGEISITEFLVGDREYKRKQLLKKQADISRLRQERQARRLARLQEQASQEEKSGREDIPREMLHAISKMLIDGHKK</sequence>
<dbReference type="EMBL" id="AMQN01000990">
    <property type="status" value="NOT_ANNOTATED_CDS"/>
    <property type="molecule type" value="Genomic_DNA"/>
</dbReference>
<gene>
    <name evidence="4" type="ORF">CAPTEDRAFT_200350</name>
</gene>
<reference evidence="5" key="3">
    <citation type="submission" date="2015-06" db="UniProtKB">
        <authorList>
            <consortium name="EnsemblMetazoa"/>
        </authorList>
    </citation>
    <scope>IDENTIFICATION</scope>
</reference>
<dbReference type="InterPro" id="IPR002048">
    <property type="entry name" value="EF_hand_dom"/>
</dbReference>
<dbReference type="SMART" id="SM00054">
    <property type="entry name" value="EFh"/>
    <property type="match status" value="2"/>
</dbReference>
<dbReference type="OrthoDB" id="120976at2759"/>
<dbReference type="PROSITE" id="PS51450">
    <property type="entry name" value="LRR"/>
    <property type="match status" value="1"/>
</dbReference>
<keyword evidence="1" id="KW-0106">Calcium</keyword>
<dbReference type="PROSITE" id="PS00018">
    <property type="entry name" value="EF_HAND_1"/>
    <property type="match status" value="2"/>
</dbReference>
<feature type="region of interest" description="Disordered" evidence="2">
    <location>
        <begin position="16"/>
        <end position="57"/>
    </location>
</feature>
<dbReference type="SUPFAM" id="SSF52047">
    <property type="entry name" value="RNI-like"/>
    <property type="match status" value="1"/>
</dbReference>
<dbReference type="PANTHER" id="PTHR24114">
    <property type="entry name" value="LEUCINE RICH REPEAT FAMILY PROTEIN"/>
    <property type="match status" value="1"/>
</dbReference>
<dbReference type="Gene3D" id="3.80.10.10">
    <property type="entry name" value="Ribonuclease Inhibitor"/>
    <property type="match status" value="3"/>
</dbReference>
<feature type="compositionally biased region" description="Acidic residues" evidence="2">
    <location>
        <begin position="21"/>
        <end position="40"/>
    </location>
</feature>
<feature type="domain" description="EF-hand" evidence="3">
    <location>
        <begin position="411"/>
        <end position="446"/>
    </location>
</feature>
<organism evidence="4">
    <name type="scientific">Capitella teleta</name>
    <name type="common">Polychaete worm</name>
    <dbReference type="NCBI Taxonomy" id="283909"/>
    <lineage>
        <taxon>Eukaryota</taxon>
        <taxon>Metazoa</taxon>
        <taxon>Spiralia</taxon>
        <taxon>Lophotrochozoa</taxon>
        <taxon>Annelida</taxon>
        <taxon>Polychaeta</taxon>
        <taxon>Sedentaria</taxon>
        <taxon>Scolecida</taxon>
        <taxon>Capitellidae</taxon>
        <taxon>Capitella</taxon>
    </lineage>
</organism>
<dbReference type="InterPro" id="IPR052394">
    <property type="entry name" value="LRR-containing"/>
</dbReference>
<dbReference type="Pfam" id="PF13516">
    <property type="entry name" value="LRR_6"/>
    <property type="match status" value="4"/>
</dbReference>
<feature type="domain" description="EF-hand" evidence="3">
    <location>
        <begin position="447"/>
        <end position="482"/>
    </location>
</feature>
<proteinExistence type="predicted"/>
<dbReference type="HOGENOM" id="CLU_017147_3_1_1"/>
<dbReference type="OMA" id="WNGFHIR"/>
<evidence type="ECO:0000313" key="4">
    <source>
        <dbReference type="EMBL" id="ELU09480.1"/>
    </source>
</evidence>
<feature type="compositionally biased region" description="Basic and acidic residues" evidence="2">
    <location>
        <begin position="512"/>
        <end position="524"/>
    </location>
</feature>
<dbReference type="Gene3D" id="1.10.238.10">
    <property type="entry name" value="EF-hand"/>
    <property type="match status" value="1"/>
</dbReference>
<dbReference type="InterPro" id="IPR032675">
    <property type="entry name" value="LRR_dom_sf"/>
</dbReference>
<dbReference type="EnsemblMetazoa" id="CapteT200350">
    <property type="protein sequence ID" value="CapteP200350"/>
    <property type="gene ID" value="CapteG200350"/>
</dbReference>
<feature type="region of interest" description="Disordered" evidence="2">
    <location>
        <begin position="505"/>
        <end position="524"/>
    </location>
</feature>
<evidence type="ECO:0000259" key="3">
    <source>
        <dbReference type="PROSITE" id="PS50222"/>
    </source>
</evidence>
<dbReference type="Pfam" id="PF13499">
    <property type="entry name" value="EF-hand_7"/>
    <property type="match status" value="1"/>
</dbReference>
<evidence type="ECO:0000313" key="6">
    <source>
        <dbReference type="Proteomes" id="UP000014760"/>
    </source>
</evidence>
<reference evidence="4 6" key="2">
    <citation type="journal article" date="2013" name="Nature">
        <title>Insights into bilaterian evolution from three spiralian genomes.</title>
        <authorList>
            <person name="Simakov O."/>
            <person name="Marletaz F."/>
            <person name="Cho S.J."/>
            <person name="Edsinger-Gonzales E."/>
            <person name="Havlak P."/>
            <person name="Hellsten U."/>
            <person name="Kuo D.H."/>
            <person name="Larsson T."/>
            <person name="Lv J."/>
            <person name="Arendt D."/>
            <person name="Savage R."/>
            <person name="Osoegawa K."/>
            <person name="de Jong P."/>
            <person name="Grimwood J."/>
            <person name="Chapman J.A."/>
            <person name="Shapiro H."/>
            <person name="Aerts A."/>
            <person name="Otillar R.P."/>
            <person name="Terry A.Y."/>
            <person name="Boore J.L."/>
            <person name="Grigoriev I.V."/>
            <person name="Lindberg D.R."/>
            <person name="Seaver E.C."/>
            <person name="Weisblat D.A."/>
            <person name="Putnam N.H."/>
            <person name="Rokhsar D.S."/>
        </authorList>
    </citation>
    <scope>NUCLEOTIDE SEQUENCE</scope>
    <source>
        <strain evidence="4 6">I ESC-2004</strain>
    </source>
</reference>
<dbReference type="Proteomes" id="UP000014760">
    <property type="component" value="Unassembled WGS sequence"/>
</dbReference>
<reference evidence="6" key="1">
    <citation type="submission" date="2012-12" db="EMBL/GenBank/DDBJ databases">
        <authorList>
            <person name="Hellsten U."/>
            <person name="Grimwood J."/>
            <person name="Chapman J.A."/>
            <person name="Shapiro H."/>
            <person name="Aerts A."/>
            <person name="Otillar R.P."/>
            <person name="Terry A.Y."/>
            <person name="Boore J.L."/>
            <person name="Simakov O."/>
            <person name="Marletaz F."/>
            <person name="Cho S.-J."/>
            <person name="Edsinger-Gonzales E."/>
            <person name="Havlak P."/>
            <person name="Kuo D.-H."/>
            <person name="Larsson T."/>
            <person name="Lv J."/>
            <person name="Arendt D."/>
            <person name="Savage R."/>
            <person name="Osoegawa K."/>
            <person name="de Jong P."/>
            <person name="Lindberg D.R."/>
            <person name="Seaver E.C."/>
            <person name="Weisblat D.A."/>
            <person name="Putnam N.H."/>
            <person name="Grigoriev I.V."/>
            <person name="Rokhsar D.S."/>
        </authorList>
    </citation>
    <scope>NUCLEOTIDE SEQUENCE</scope>
    <source>
        <strain evidence="6">I ESC-2004</strain>
    </source>
</reference>
<dbReference type="EMBL" id="KB298217">
    <property type="protein sequence ID" value="ELU09480.1"/>
    <property type="molecule type" value="Genomic_DNA"/>
</dbReference>
<dbReference type="SMART" id="SM00368">
    <property type="entry name" value="LRR_RI"/>
    <property type="match status" value="7"/>
</dbReference>
<protein>
    <recommendedName>
        <fullName evidence="3">EF-hand domain-containing protein</fullName>
    </recommendedName>
</protein>
<dbReference type="STRING" id="283909.R7UTG7"/>
<dbReference type="PROSITE" id="PS50222">
    <property type="entry name" value="EF_HAND_2"/>
    <property type="match status" value="2"/>
</dbReference>
<dbReference type="GO" id="GO:0005509">
    <property type="term" value="F:calcium ion binding"/>
    <property type="evidence" value="ECO:0007669"/>
    <property type="project" value="InterPro"/>
</dbReference>
<dbReference type="PANTHER" id="PTHR24114:SF2">
    <property type="entry name" value="F-BOX DOMAIN-CONTAINING PROTEIN-RELATED"/>
    <property type="match status" value="1"/>
</dbReference>